<name>A0A7W3IW72_9ACTN</name>
<evidence type="ECO:0000313" key="2">
    <source>
        <dbReference type="EMBL" id="MBA8801805.1"/>
    </source>
</evidence>
<reference evidence="2 3" key="1">
    <citation type="submission" date="2020-07" db="EMBL/GenBank/DDBJ databases">
        <title>Sequencing the genomes of 1000 actinobacteria strains.</title>
        <authorList>
            <person name="Klenk H.-P."/>
        </authorList>
    </citation>
    <scope>NUCLEOTIDE SEQUENCE [LARGE SCALE GENOMIC DNA]</scope>
    <source>
        <strain evidence="2 3">DSM 21349</strain>
    </source>
</reference>
<dbReference type="InterPro" id="IPR036514">
    <property type="entry name" value="SGNH_hydro_sf"/>
</dbReference>
<dbReference type="SUPFAM" id="SSF52266">
    <property type="entry name" value="SGNH hydrolase"/>
    <property type="match status" value="1"/>
</dbReference>
<dbReference type="PANTHER" id="PTHR30383">
    <property type="entry name" value="THIOESTERASE 1/PROTEASE 1/LYSOPHOSPHOLIPASE L1"/>
    <property type="match status" value="1"/>
</dbReference>
<organism evidence="2 3">
    <name type="scientific">Nocardioides ginsengisegetis</name>
    <dbReference type="NCBI Taxonomy" id="661491"/>
    <lineage>
        <taxon>Bacteria</taxon>
        <taxon>Bacillati</taxon>
        <taxon>Actinomycetota</taxon>
        <taxon>Actinomycetes</taxon>
        <taxon>Propionibacteriales</taxon>
        <taxon>Nocardioidaceae</taxon>
        <taxon>Nocardioides</taxon>
    </lineage>
</organism>
<keyword evidence="3" id="KW-1185">Reference proteome</keyword>
<dbReference type="EMBL" id="JACGXA010000001">
    <property type="protein sequence ID" value="MBA8801805.1"/>
    <property type="molecule type" value="Genomic_DNA"/>
</dbReference>
<dbReference type="PANTHER" id="PTHR30383:SF5">
    <property type="entry name" value="SGNH HYDROLASE-TYPE ESTERASE DOMAIN-CONTAINING PROTEIN"/>
    <property type="match status" value="1"/>
</dbReference>
<gene>
    <name evidence="2" type="ORF">FB382_000096</name>
</gene>
<protein>
    <recommendedName>
        <fullName evidence="1">SGNH hydrolase-type esterase domain-containing protein</fullName>
    </recommendedName>
</protein>
<dbReference type="Proteomes" id="UP000580910">
    <property type="component" value="Unassembled WGS sequence"/>
</dbReference>
<proteinExistence type="predicted"/>
<dbReference type="Pfam" id="PF13472">
    <property type="entry name" value="Lipase_GDSL_2"/>
    <property type="match status" value="1"/>
</dbReference>
<dbReference type="RefSeq" id="WP_182535845.1">
    <property type="nucleotide sequence ID" value="NZ_JACGXA010000001.1"/>
</dbReference>
<sequence length="225" mass="23620">MHSRTSNRATLVTLATAVAVVVVGVLAAVTWWPGGTDDEQEGPVETVFMGDSITWADSTSVTGTPGEGSWVRWAVSGPRSPWRFEADVAVPGQTLGEMEERFERDVLARRPEAVVIMGGTNDVLRQLPLEVSVESLRRMAEAARDAGARVWIIGPPPIGAVWGRSVAPLAAAAEQVAADTGATYVPVAGLTGPTGEWLEGLSWDGVHPTEAGARALADAILSALD</sequence>
<evidence type="ECO:0000313" key="3">
    <source>
        <dbReference type="Proteomes" id="UP000580910"/>
    </source>
</evidence>
<evidence type="ECO:0000259" key="1">
    <source>
        <dbReference type="Pfam" id="PF13472"/>
    </source>
</evidence>
<dbReference type="AlphaFoldDB" id="A0A7W3IW72"/>
<comment type="caution">
    <text evidence="2">The sequence shown here is derived from an EMBL/GenBank/DDBJ whole genome shotgun (WGS) entry which is preliminary data.</text>
</comment>
<dbReference type="InterPro" id="IPR013830">
    <property type="entry name" value="SGNH_hydro"/>
</dbReference>
<feature type="domain" description="SGNH hydrolase-type esterase" evidence="1">
    <location>
        <begin position="48"/>
        <end position="215"/>
    </location>
</feature>
<dbReference type="InterPro" id="IPR051532">
    <property type="entry name" value="Ester_Hydrolysis_Enzymes"/>
</dbReference>
<dbReference type="GO" id="GO:0004622">
    <property type="term" value="F:phosphatidylcholine lysophospholipase activity"/>
    <property type="evidence" value="ECO:0007669"/>
    <property type="project" value="TreeGrafter"/>
</dbReference>
<dbReference type="Gene3D" id="3.40.50.1110">
    <property type="entry name" value="SGNH hydrolase"/>
    <property type="match status" value="1"/>
</dbReference>
<accession>A0A7W3IW72</accession>